<keyword evidence="7 8" id="KW-0472">Membrane</keyword>
<comment type="subcellular location">
    <subcellularLocation>
        <location evidence="1">Cell membrane</location>
        <topology evidence="1">Multi-pass membrane protein</topology>
    </subcellularLocation>
</comment>
<dbReference type="FunFam" id="1.10.3470.10:FF:000001">
    <property type="entry name" value="Vitamin B12 ABC transporter permease BtuC"/>
    <property type="match status" value="1"/>
</dbReference>
<feature type="transmembrane region" description="Helical" evidence="8">
    <location>
        <begin position="206"/>
        <end position="227"/>
    </location>
</feature>
<dbReference type="CDD" id="cd06550">
    <property type="entry name" value="TM_ABC_iron-siderophores_like"/>
    <property type="match status" value="1"/>
</dbReference>
<gene>
    <name evidence="9" type="ORF">HDA45_000595</name>
</gene>
<dbReference type="PANTHER" id="PTHR30472">
    <property type="entry name" value="FERRIC ENTEROBACTIN TRANSPORT SYSTEM PERMEASE PROTEIN"/>
    <property type="match status" value="1"/>
</dbReference>
<dbReference type="InterPro" id="IPR037294">
    <property type="entry name" value="ABC_BtuC-like"/>
</dbReference>
<evidence type="ECO:0000256" key="2">
    <source>
        <dbReference type="ARBA" id="ARBA00007935"/>
    </source>
</evidence>
<reference evidence="9 10" key="1">
    <citation type="submission" date="2020-08" db="EMBL/GenBank/DDBJ databases">
        <title>Sequencing the genomes of 1000 actinobacteria strains.</title>
        <authorList>
            <person name="Klenk H.-P."/>
        </authorList>
    </citation>
    <scope>NUCLEOTIDE SEQUENCE [LARGE SCALE GENOMIC DNA]</scope>
    <source>
        <strain evidence="9 10">DSM 45272</strain>
    </source>
</reference>
<feature type="transmembrane region" description="Helical" evidence="8">
    <location>
        <begin position="107"/>
        <end position="128"/>
    </location>
</feature>
<evidence type="ECO:0000256" key="3">
    <source>
        <dbReference type="ARBA" id="ARBA00022448"/>
    </source>
</evidence>
<feature type="transmembrane region" description="Helical" evidence="8">
    <location>
        <begin position="295"/>
        <end position="318"/>
    </location>
</feature>
<feature type="transmembrane region" description="Helical" evidence="8">
    <location>
        <begin position="165"/>
        <end position="186"/>
    </location>
</feature>
<feature type="transmembrane region" description="Helical" evidence="8">
    <location>
        <begin position="325"/>
        <end position="341"/>
    </location>
</feature>
<keyword evidence="3" id="KW-0813">Transport</keyword>
<evidence type="ECO:0000256" key="1">
    <source>
        <dbReference type="ARBA" id="ARBA00004651"/>
    </source>
</evidence>
<dbReference type="Gene3D" id="1.10.3470.10">
    <property type="entry name" value="ABC transporter involved in vitamin B12 uptake, BtuC"/>
    <property type="match status" value="1"/>
</dbReference>
<dbReference type="Proteomes" id="UP000580861">
    <property type="component" value="Unassembled WGS sequence"/>
</dbReference>
<evidence type="ECO:0000313" key="10">
    <source>
        <dbReference type="Proteomes" id="UP000580861"/>
    </source>
</evidence>
<feature type="transmembrane region" description="Helical" evidence="8">
    <location>
        <begin position="253"/>
        <end position="275"/>
    </location>
</feature>
<dbReference type="SUPFAM" id="SSF81345">
    <property type="entry name" value="ABC transporter involved in vitamin B12 uptake, BtuC"/>
    <property type="match status" value="1"/>
</dbReference>
<comment type="similarity">
    <text evidence="2">Belongs to the binding-protein-dependent transport system permease family. FecCD subfamily.</text>
</comment>
<dbReference type="AlphaFoldDB" id="A0A841AWK9"/>
<dbReference type="GO" id="GO:0033214">
    <property type="term" value="P:siderophore-iron import into cell"/>
    <property type="evidence" value="ECO:0007669"/>
    <property type="project" value="TreeGrafter"/>
</dbReference>
<keyword evidence="6 8" id="KW-1133">Transmembrane helix</keyword>
<evidence type="ECO:0000313" key="9">
    <source>
        <dbReference type="EMBL" id="MBB5850508.1"/>
    </source>
</evidence>
<organism evidence="9 10">
    <name type="scientific">Amycolatopsis umgeniensis</name>
    <dbReference type="NCBI Taxonomy" id="336628"/>
    <lineage>
        <taxon>Bacteria</taxon>
        <taxon>Bacillati</taxon>
        <taxon>Actinomycetota</taxon>
        <taxon>Actinomycetes</taxon>
        <taxon>Pseudonocardiales</taxon>
        <taxon>Pseudonocardiaceae</taxon>
        <taxon>Amycolatopsis</taxon>
    </lineage>
</organism>
<dbReference type="GO" id="GO:0022857">
    <property type="term" value="F:transmembrane transporter activity"/>
    <property type="evidence" value="ECO:0007669"/>
    <property type="project" value="InterPro"/>
</dbReference>
<dbReference type="RefSeq" id="WP_184891760.1">
    <property type="nucleotide sequence ID" value="NZ_JACHMX010000001.1"/>
</dbReference>
<evidence type="ECO:0000256" key="5">
    <source>
        <dbReference type="ARBA" id="ARBA00022692"/>
    </source>
</evidence>
<dbReference type="GO" id="GO:0005886">
    <property type="term" value="C:plasma membrane"/>
    <property type="evidence" value="ECO:0007669"/>
    <property type="project" value="UniProtKB-SubCell"/>
</dbReference>
<feature type="transmembrane region" description="Helical" evidence="8">
    <location>
        <begin position="134"/>
        <end position="153"/>
    </location>
</feature>
<feature type="transmembrane region" description="Helical" evidence="8">
    <location>
        <begin position="78"/>
        <end position="95"/>
    </location>
</feature>
<evidence type="ECO:0000256" key="6">
    <source>
        <dbReference type="ARBA" id="ARBA00022989"/>
    </source>
</evidence>
<keyword evidence="4" id="KW-1003">Cell membrane</keyword>
<dbReference type="EMBL" id="JACHMX010000001">
    <property type="protein sequence ID" value="MBB5850508.1"/>
    <property type="molecule type" value="Genomic_DNA"/>
</dbReference>
<feature type="transmembrane region" description="Helical" evidence="8">
    <location>
        <begin position="24"/>
        <end position="44"/>
    </location>
</feature>
<evidence type="ECO:0000256" key="8">
    <source>
        <dbReference type="SAM" id="Phobius"/>
    </source>
</evidence>
<dbReference type="PANTHER" id="PTHR30472:SF1">
    <property type="entry name" value="FE(3+) DICITRATE TRANSPORT SYSTEM PERMEASE PROTEIN FECC-RELATED"/>
    <property type="match status" value="1"/>
</dbReference>
<evidence type="ECO:0000256" key="4">
    <source>
        <dbReference type="ARBA" id="ARBA00022475"/>
    </source>
</evidence>
<evidence type="ECO:0000256" key="7">
    <source>
        <dbReference type="ARBA" id="ARBA00023136"/>
    </source>
</evidence>
<dbReference type="InterPro" id="IPR000522">
    <property type="entry name" value="ABC_transptr_permease_BtuC"/>
</dbReference>
<protein>
    <submittedName>
        <fullName evidence="9">Iron complex transport system permease protein</fullName>
    </submittedName>
</protein>
<accession>A0A841AWK9</accession>
<dbReference type="Pfam" id="PF01032">
    <property type="entry name" value="FecCD"/>
    <property type="match status" value="1"/>
</dbReference>
<keyword evidence="5 8" id="KW-0812">Transmembrane</keyword>
<name>A0A841AWK9_9PSEU</name>
<sequence>MRDDERGCQVAVSTGTPAAHARRATGLVAALGLLAGAAVLSLLVGSEPVGIGQVLRVLLADDRSDAAVIVHDLRMPRTVLGICVGVALGLAGALMQSLTRNPIADPGVLGINAGAALGVLVALVGFGIGTFRGYVWFALLGAALSTVLVYAVAGRGPGAGAPVRLALAGTAVGAALASCAEGIVFLNPKSFDEYRFWIVGDVAKPGMAVVGQLLPFLAAGVVLALALGHRLNALALGDELGGALGVRVVRTRVLVGLAVLLLSGIATAAAGPIAFVGLAVPHLAGRVTGPDQRWLLPYAAVFGGALVLLADVLGRVVLPSGELRVSIMTAVIGAPFFVVMVRRGRSA</sequence>
<keyword evidence="10" id="KW-1185">Reference proteome</keyword>
<comment type="caution">
    <text evidence="9">The sequence shown here is derived from an EMBL/GenBank/DDBJ whole genome shotgun (WGS) entry which is preliminary data.</text>
</comment>
<proteinExistence type="inferred from homology"/>